<accession>A0ABU1K3Q9</accession>
<dbReference type="InterPro" id="IPR006356">
    <property type="entry name" value="HAD-SF_hydro_IIA_hyp3"/>
</dbReference>
<proteinExistence type="predicted"/>
<protein>
    <submittedName>
        <fullName evidence="1">HAD superfamily hydrolase (TIGR01459 family)</fullName>
    </submittedName>
</protein>
<reference evidence="1 2" key="1">
    <citation type="submission" date="2023-07" db="EMBL/GenBank/DDBJ databases">
        <title>Sorghum-associated microbial communities from plants grown in Nebraska, USA.</title>
        <authorList>
            <person name="Schachtman D."/>
        </authorList>
    </citation>
    <scope>NUCLEOTIDE SEQUENCE [LARGE SCALE GENOMIC DNA]</scope>
    <source>
        <strain evidence="1 2">584</strain>
    </source>
</reference>
<keyword evidence="2" id="KW-1185">Reference proteome</keyword>
<comment type="caution">
    <text evidence="1">The sequence shown here is derived from an EMBL/GenBank/DDBJ whole genome shotgun (WGS) entry which is preliminary data.</text>
</comment>
<dbReference type="Proteomes" id="UP001262410">
    <property type="component" value="Unassembled WGS sequence"/>
</dbReference>
<dbReference type="PANTHER" id="PTHR19288">
    <property type="entry name" value="4-NITROPHENYLPHOSPHATASE-RELATED"/>
    <property type="match status" value="1"/>
</dbReference>
<gene>
    <name evidence="1" type="ORF">E9232_006948</name>
</gene>
<dbReference type="EMBL" id="JAVDPW010000019">
    <property type="protein sequence ID" value="MDR6294394.1"/>
    <property type="molecule type" value="Genomic_DNA"/>
</dbReference>
<dbReference type="InterPro" id="IPR036412">
    <property type="entry name" value="HAD-like_sf"/>
</dbReference>
<name>A0ABU1K3Q9_9PROT</name>
<dbReference type="GO" id="GO:0016787">
    <property type="term" value="F:hydrolase activity"/>
    <property type="evidence" value="ECO:0007669"/>
    <property type="project" value="UniProtKB-KW"/>
</dbReference>
<dbReference type="Pfam" id="PF13242">
    <property type="entry name" value="Hydrolase_like"/>
    <property type="match status" value="1"/>
</dbReference>
<dbReference type="InterPro" id="IPR006357">
    <property type="entry name" value="HAD-SF_hydro_IIA"/>
</dbReference>
<dbReference type="NCBIfam" id="TIGR01460">
    <property type="entry name" value="HAD-SF-IIA"/>
    <property type="match status" value="1"/>
</dbReference>
<dbReference type="PANTHER" id="PTHR19288:SF90">
    <property type="entry name" value="OS08G0542600 PROTEIN"/>
    <property type="match status" value="1"/>
</dbReference>
<dbReference type="NCBIfam" id="TIGR01459">
    <property type="entry name" value="HAD-SF-IIA-hyp4"/>
    <property type="match status" value="1"/>
</dbReference>
<evidence type="ECO:0000313" key="2">
    <source>
        <dbReference type="Proteomes" id="UP001262410"/>
    </source>
</evidence>
<dbReference type="Pfam" id="PF13344">
    <property type="entry name" value="Hydrolase_6"/>
    <property type="match status" value="1"/>
</dbReference>
<dbReference type="InterPro" id="IPR023214">
    <property type="entry name" value="HAD_sf"/>
</dbReference>
<evidence type="ECO:0000313" key="1">
    <source>
        <dbReference type="EMBL" id="MDR6294394.1"/>
    </source>
</evidence>
<keyword evidence="1" id="KW-0378">Hydrolase</keyword>
<sequence length="285" mass="29803">MAGFDAIERADGIGGLIDRFTTFFVDQYGVLHDGRHPYPGAIEALRRLKDAGRHVVLLSNSGRSAAYNARRMETLGFARDSYDHFVTSGDVALALLRGGGLPVSPDTGARCLVISSGEDRGFAETLGFAEAETGDAADLVVIAGSQGHLVPLERYRALLAPAAARGVPALCTNPDKIMLTAQGPAFGAGRIAEMYESLGGTVTWVGKPHPLMYRHAAATAGVDRPEDVLCVGDSVEHDVAGARGFGAAAALVRTGIHAGAGDAEMAKEFATVGCAPDILLPSFRW</sequence>
<organism evidence="1 2">
    <name type="scientific">Inquilinus ginsengisoli</name>
    <dbReference type="NCBI Taxonomy" id="363840"/>
    <lineage>
        <taxon>Bacteria</taxon>
        <taxon>Pseudomonadati</taxon>
        <taxon>Pseudomonadota</taxon>
        <taxon>Alphaproteobacteria</taxon>
        <taxon>Rhodospirillales</taxon>
        <taxon>Rhodospirillaceae</taxon>
        <taxon>Inquilinus</taxon>
    </lineage>
</organism>
<dbReference type="SUPFAM" id="SSF56784">
    <property type="entry name" value="HAD-like"/>
    <property type="match status" value="1"/>
</dbReference>
<dbReference type="Gene3D" id="3.40.50.1000">
    <property type="entry name" value="HAD superfamily/HAD-like"/>
    <property type="match status" value="2"/>
</dbReference>
<dbReference type="RefSeq" id="WP_309801879.1">
    <property type="nucleotide sequence ID" value="NZ_JAVDPW010000019.1"/>
</dbReference>